<dbReference type="EMBL" id="MT211886">
    <property type="protein sequence ID" value="QJF58640.1"/>
    <property type="molecule type" value="Genomic_DNA"/>
</dbReference>
<evidence type="ECO:0000256" key="1">
    <source>
        <dbReference type="ARBA" id="ARBA00004798"/>
    </source>
</evidence>
<evidence type="ECO:0000256" key="8">
    <source>
        <dbReference type="PIRSR" id="PIRSR001492-1"/>
    </source>
</evidence>
<feature type="domain" description="BPG-independent PGAM N-terminal" evidence="12">
    <location>
        <begin position="95"/>
        <end position="307"/>
    </location>
</feature>
<evidence type="ECO:0000259" key="11">
    <source>
        <dbReference type="Pfam" id="PF01676"/>
    </source>
</evidence>
<dbReference type="InterPro" id="IPR011258">
    <property type="entry name" value="BPG-indep_PGM_N"/>
</dbReference>
<evidence type="ECO:0000256" key="6">
    <source>
        <dbReference type="ARBA" id="ARBA00023235"/>
    </source>
</evidence>
<feature type="binding site" evidence="7 9">
    <location>
        <position position="204"/>
    </location>
    <ligand>
        <name>substrate</name>
    </ligand>
</feature>
<dbReference type="InterPro" id="IPR036646">
    <property type="entry name" value="PGAM_B_sf"/>
</dbReference>
<feature type="binding site" evidence="7 9">
    <location>
        <begin position="271"/>
        <end position="274"/>
    </location>
    <ligand>
        <name>substrate</name>
    </ligand>
</feature>
<dbReference type="Gene3D" id="3.40.1450.10">
    <property type="entry name" value="BPG-independent phosphoglycerate mutase, domain B"/>
    <property type="match status" value="1"/>
</dbReference>
<feature type="binding site" evidence="7 10">
    <location>
        <position position="75"/>
    </location>
    <ligand>
        <name>Mn(2+)</name>
        <dbReference type="ChEBI" id="CHEBI:29035"/>
        <label>2</label>
    </ligand>
</feature>
<comment type="subcellular location">
    <subcellularLocation>
        <location evidence="7">Plastid</location>
        <location evidence="7">Chloroplast</location>
    </subcellularLocation>
</comment>
<dbReference type="InterPro" id="IPR006124">
    <property type="entry name" value="Metalloenzyme"/>
</dbReference>
<dbReference type="GO" id="GO:0009507">
    <property type="term" value="C:chloroplast"/>
    <property type="evidence" value="ECO:0007669"/>
    <property type="project" value="UniProtKB-SubCell"/>
</dbReference>
<comment type="function">
    <text evidence="7">Catalyzes the interconversion of 2-phosphoglycerate and 3-phosphoglycerate.</text>
</comment>
<evidence type="ECO:0000259" key="12">
    <source>
        <dbReference type="Pfam" id="PF06415"/>
    </source>
</evidence>
<accession>A0A6M3WBI8</accession>
<feature type="active site" description="Phosphoserine intermediate" evidence="7 8">
    <location>
        <position position="75"/>
    </location>
</feature>
<dbReference type="Pfam" id="PF01676">
    <property type="entry name" value="Metalloenzyme"/>
    <property type="match status" value="1"/>
</dbReference>
<dbReference type="EC" id="5.4.2.12" evidence="7"/>
<evidence type="ECO:0000256" key="4">
    <source>
        <dbReference type="ARBA" id="ARBA00023152"/>
    </source>
</evidence>
<dbReference type="FunFam" id="3.40.1450.10:FF:000002">
    <property type="entry name" value="2,3-bisphosphoglycerate-independent phosphoglycerate mutase"/>
    <property type="match status" value="1"/>
</dbReference>
<evidence type="ECO:0000256" key="5">
    <source>
        <dbReference type="ARBA" id="ARBA00023211"/>
    </source>
</evidence>
<dbReference type="SUPFAM" id="SSF53649">
    <property type="entry name" value="Alkaline phosphatase-like"/>
    <property type="match status" value="1"/>
</dbReference>
<feature type="binding site" evidence="7 9">
    <location>
        <position position="136"/>
    </location>
    <ligand>
        <name>substrate</name>
    </ligand>
</feature>
<comment type="cofactor">
    <cofactor evidence="7">
        <name>Mn(2+)</name>
        <dbReference type="ChEBI" id="CHEBI:29035"/>
    </cofactor>
    <text evidence="7">Binds 2 manganese ions per subunit.</text>
</comment>
<dbReference type="InterPro" id="IPR017850">
    <property type="entry name" value="Alkaline_phosphatase_core_sf"/>
</dbReference>
<dbReference type="GO" id="GO:0006096">
    <property type="term" value="P:glycolytic process"/>
    <property type="evidence" value="ECO:0007669"/>
    <property type="project" value="UniProtKB-UniRule"/>
</dbReference>
<dbReference type="PIRSF" id="PIRSF001492">
    <property type="entry name" value="IPGAM"/>
    <property type="match status" value="1"/>
</dbReference>
<feature type="binding site" evidence="7 9">
    <location>
        <position position="198"/>
    </location>
    <ligand>
        <name>substrate</name>
    </ligand>
</feature>
<feature type="binding site" evidence="7 10">
    <location>
        <position position="470"/>
    </location>
    <ligand>
        <name>Mn(2+)</name>
        <dbReference type="ChEBI" id="CHEBI:29035"/>
        <label>1</label>
    </ligand>
</feature>
<feature type="binding site" evidence="7 10">
    <location>
        <position position="25"/>
    </location>
    <ligand>
        <name>Mn(2+)</name>
        <dbReference type="ChEBI" id="CHEBI:29035"/>
        <label>2</label>
    </ligand>
</feature>
<feature type="binding site" evidence="7 10">
    <location>
        <position position="453"/>
    </location>
    <ligand>
        <name>Mn(2+)</name>
        <dbReference type="ChEBI" id="CHEBI:29035"/>
        <label>2</label>
    </ligand>
</feature>
<comment type="pathway">
    <text evidence="1 7">Carbohydrate degradation; glycolysis; pyruvate from D-glyceraldehyde 3-phosphate: step 3/5.</text>
</comment>
<keyword evidence="13" id="KW-0934">Plastid</keyword>
<dbReference type="UniPathway" id="UPA00109">
    <property type="reaction ID" value="UER00186"/>
</dbReference>
<keyword evidence="13" id="KW-0150">Chloroplast</keyword>
<name>A0A6M3WBI8_COROI</name>
<dbReference type="GO" id="GO:0030145">
    <property type="term" value="F:manganese ion binding"/>
    <property type="evidence" value="ECO:0007669"/>
    <property type="project" value="UniProtKB-UniRule"/>
</dbReference>
<dbReference type="GO" id="GO:0006007">
    <property type="term" value="P:glucose catabolic process"/>
    <property type="evidence" value="ECO:0007669"/>
    <property type="project" value="InterPro"/>
</dbReference>
<gene>
    <name evidence="13" type="primary">pgmA</name>
    <name evidence="7" type="synonym">gpmI</name>
</gene>
<keyword evidence="5 7" id="KW-0464">Manganese</keyword>
<keyword evidence="6 7" id="KW-0413">Isomerase</keyword>
<geneLocation type="chloroplast" evidence="13"/>
<keyword evidence="3 7" id="KW-0479">Metal-binding</keyword>
<dbReference type="GO" id="GO:0005829">
    <property type="term" value="C:cytosol"/>
    <property type="evidence" value="ECO:0007669"/>
    <property type="project" value="TreeGrafter"/>
</dbReference>
<feature type="binding site" evidence="7 9">
    <location>
        <begin position="166"/>
        <end position="167"/>
    </location>
    <ligand>
        <name>substrate</name>
    </ligand>
</feature>
<dbReference type="AlphaFoldDB" id="A0A6M3WBI8"/>
<dbReference type="Gene3D" id="3.40.720.10">
    <property type="entry name" value="Alkaline Phosphatase, subunit A"/>
    <property type="match status" value="1"/>
</dbReference>
<dbReference type="Pfam" id="PF06415">
    <property type="entry name" value="iPGM_N"/>
    <property type="match status" value="1"/>
</dbReference>
<comment type="similarity">
    <text evidence="2 7">Belongs to the BPG-independent phosphoglycerate mutase family.</text>
</comment>
<comment type="catalytic activity">
    <reaction evidence="7">
        <text>(2R)-2-phosphoglycerate = (2R)-3-phosphoglycerate</text>
        <dbReference type="Rhea" id="RHEA:15901"/>
        <dbReference type="ChEBI" id="CHEBI:58272"/>
        <dbReference type="ChEBI" id="CHEBI:58289"/>
        <dbReference type="EC" id="5.4.2.12"/>
    </reaction>
</comment>
<dbReference type="CDD" id="cd16010">
    <property type="entry name" value="iPGM"/>
    <property type="match status" value="1"/>
</dbReference>
<evidence type="ECO:0000256" key="9">
    <source>
        <dbReference type="PIRSR" id="PIRSR001492-2"/>
    </source>
</evidence>
<evidence type="ECO:0000256" key="2">
    <source>
        <dbReference type="ARBA" id="ARBA00008819"/>
    </source>
</evidence>
<sequence>MLIYRFRQNMHNKTAIKPIILLILDGFGYSHKYHGNAIKQAYTPNLDFLWHHYPKTLIHASGEHVGLPHGQMGNSEVGHTTIGAGRAINQELVKISNNIQTGIFFENKKLIDIYKNINSSNNKIHLIGLCSDGGVHSHIDHLIALINMSKKYKDTKICIHMITDGRDTEQKSATKFINQIEYLIQDSLNINICTISGRYYSMDRDCRWIRTQQAYFCLINDDNIELNYYQNSKKLINHNYNQKIYDEFIKPTRINYGKIDEGDGLIFFNFRPDRMRQMVQALFNPFFKGFKTRKFTNLYAATFTKYDGTLNLPIVFPKVNQNNFLGKIISDNGLKQFRLAETEKYAHVTYFFNGGREEPFPGEDRQIIQSPQVDLYDSTPEMSAQQITEQLIQAINKNIYHLIIVNYANPDMLGHTGNFLATKKSIEFLDYTLNNVLHQAKKHDATVIVTADHGNAEQMLNINNQKCKSHTNNLVPFLIINNHYMHSSYKKCQGILKSSGSLADIAPSILHLLNINVPKDMNGKSLIQTINPSIALNKKLANFHTRK</sequence>
<dbReference type="PANTHER" id="PTHR31637">
    <property type="entry name" value="2,3-BISPHOSPHOGLYCERATE-INDEPENDENT PHOSPHOGLYCERATE MUTASE"/>
    <property type="match status" value="1"/>
</dbReference>
<dbReference type="EMBL" id="MT211884">
    <property type="protein sequence ID" value="QJF58242.1"/>
    <property type="molecule type" value="Genomic_DNA"/>
</dbReference>
<dbReference type="GO" id="GO:0004619">
    <property type="term" value="F:phosphoglycerate mutase activity"/>
    <property type="evidence" value="ECO:0007669"/>
    <property type="project" value="UniProtKB-UniRule"/>
</dbReference>
<protein>
    <recommendedName>
        <fullName evidence="7">2,3-bisphosphoglycerate-independent phosphoglycerate mutase</fullName>
        <shortName evidence="7">BPG-independent PGAM</shortName>
        <shortName evidence="7">Phosphoglyceromutase</shortName>
        <shortName evidence="7">iPGM</shortName>
        <ecNumber evidence="7">5.4.2.12</ecNumber>
    </recommendedName>
</protein>
<reference evidence="13" key="1">
    <citation type="submission" date="2020-03" db="EMBL/GenBank/DDBJ databases">
        <title>Mitochondrial and Plastid genome variability of Corallina officinalis (Corallinales, Rhodophyta).</title>
        <authorList>
            <person name="Yesson C."/>
            <person name="Bian X."/>
            <person name="Williamson C."/>
            <person name="Briscoe A.G."/>
            <person name="Brodie J."/>
        </authorList>
    </citation>
    <scope>NUCLEOTIDE SEQUENCE</scope>
</reference>
<dbReference type="HAMAP" id="MF_01038">
    <property type="entry name" value="GpmI"/>
    <property type="match status" value="1"/>
</dbReference>
<evidence type="ECO:0000256" key="7">
    <source>
        <dbReference type="HAMAP-Rule" id="MF_01038"/>
    </source>
</evidence>
<dbReference type="SUPFAM" id="SSF64158">
    <property type="entry name" value="2,3-Bisphosphoglycerate-independent phosphoglycerate mutase, substrate-binding domain"/>
    <property type="match status" value="1"/>
</dbReference>
<feature type="binding site" evidence="7 10">
    <location>
        <position position="452"/>
    </location>
    <ligand>
        <name>Mn(2+)</name>
        <dbReference type="ChEBI" id="CHEBI:29035"/>
        <label>2</label>
    </ligand>
</feature>
<evidence type="ECO:0000313" key="13">
    <source>
        <dbReference type="EMBL" id="QJF58441.1"/>
    </source>
</evidence>
<dbReference type="InterPro" id="IPR005995">
    <property type="entry name" value="Pgm_bpd_ind"/>
</dbReference>
<feature type="domain" description="Metalloenzyme" evidence="11">
    <location>
        <begin position="17"/>
        <end position="516"/>
    </location>
</feature>
<proteinExistence type="inferred from homology"/>
<dbReference type="NCBIfam" id="TIGR01307">
    <property type="entry name" value="pgm_bpd_ind"/>
    <property type="match status" value="1"/>
</dbReference>
<feature type="binding site" evidence="7 10">
    <location>
        <position position="411"/>
    </location>
    <ligand>
        <name>Mn(2+)</name>
        <dbReference type="ChEBI" id="CHEBI:29035"/>
        <label>1</label>
    </ligand>
</feature>
<feature type="binding site" evidence="7 9">
    <location>
        <position position="344"/>
    </location>
    <ligand>
        <name>substrate</name>
    </ligand>
</feature>
<keyword evidence="4 7" id="KW-0324">Glycolysis</keyword>
<organism evidence="13">
    <name type="scientific">Corallina officinalis</name>
    <name type="common">Coral seaweed</name>
    <dbReference type="NCBI Taxonomy" id="35170"/>
    <lineage>
        <taxon>Eukaryota</taxon>
        <taxon>Rhodophyta</taxon>
        <taxon>Florideophyceae</taxon>
        <taxon>Corallinophycidae</taxon>
        <taxon>Corallinales</taxon>
        <taxon>Corallinaceae</taxon>
        <taxon>Corallinoideae</taxon>
        <taxon>Corallina</taxon>
    </lineage>
</organism>
<dbReference type="PANTHER" id="PTHR31637:SF0">
    <property type="entry name" value="2,3-BISPHOSPHOGLYCERATE-INDEPENDENT PHOSPHOGLYCERATE MUTASE"/>
    <property type="match status" value="1"/>
</dbReference>
<evidence type="ECO:0000256" key="3">
    <source>
        <dbReference type="ARBA" id="ARBA00022723"/>
    </source>
</evidence>
<evidence type="ECO:0000256" key="10">
    <source>
        <dbReference type="PIRSR" id="PIRSR001492-3"/>
    </source>
</evidence>
<feature type="binding site" evidence="7 10">
    <location>
        <position position="415"/>
    </location>
    <ligand>
        <name>Mn(2+)</name>
        <dbReference type="ChEBI" id="CHEBI:29035"/>
        <label>1</label>
    </ligand>
</feature>
<dbReference type="EMBL" id="MT211885">
    <property type="protein sequence ID" value="QJF58441.1"/>
    <property type="molecule type" value="Genomic_DNA"/>
</dbReference>